<dbReference type="GO" id="GO:0004803">
    <property type="term" value="F:transposase activity"/>
    <property type="evidence" value="ECO:0007669"/>
    <property type="project" value="UniProtKB-UniRule"/>
</dbReference>
<keyword evidence="4 6" id="KW-0238">DNA-binding</keyword>
<evidence type="ECO:0000313" key="7">
    <source>
        <dbReference type="EMBL" id="MBA0126746.1"/>
    </source>
</evidence>
<evidence type="ECO:0000256" key="3">
    <source>
        <dbReference type="ARBA" id="ARBA00022578"/>
    </source>
</evidence>
<dbReference type="PANTHER" id="PTHR33217">
    <property type="entry name" value="TRANSPOSASE FOR INSERTION SEQUENCE ELEMENT IS1081"/>
    <property type="match status" value="1"/>
</dbReference>
<keyword evidence="5 6" id="KW-0233">DNA recombination</keyword>
<accession>A0A838ABX7</accession>
<protein>
    <recommendedName>
        <fullName evidence="6">Mutator family transposase</fullName>
    </recommendedName>
</protein>
<sequence length="153" mass="17449">MRDLLVKISKSSQPWVATLVRTIFDQPDADQVHAQYDRVIAALQDTLPTAADHLAGAREDLLAFTALPRSVRRQVWSSNPQERLHREQRRRSDVVGIFPDRDAITRLLRAVQMEHNDEWTGYRRYTSIETLTTVDAPTATDAEELKTIEPLSA</sequence>
<dbReference type="Pfam" id="PF00872">
    <property type="entry name" value="Transposase_mut"/>
    <property type="match status" value="1"/>
</dbReference>
<name>A0A838ABX7_9PSEU</name>
<evidence type="ECO:0000256" key="1">
    <source>
        <dbReference type="ARBA" id="ARBA00002190"/>
    </source>
</evidence>
<comment type="caution">
    <text evidence="7">The sequence shown here is derived from an EMBL/GenBank/DDBJ whole genome shotgun (WGS) entry which is preliminary data.</text>
</comment>
<dbReference type="GO" id="GO:0006313">
    <property type="term" value="P:DNA transposition"/>
    <property type="evidence" value="ECO:0007669"/>
    <property type="project" value="UniProtKB-UniRule"/>
</dbReference>
<dbReference type="InterPro" id="IPR001207">
    <property type="entry name" value="Transposase_mutator"/>
</dbReference>
<dbReference type="PANTHER" id="PTHR33217:SF7">
    <property type="entry name" value="TRANSPOSASE FOR INSERTION SEQUENCE ELEMENT IS1081"/>
    <property type="match status" value="1"/>
</dbReference>
<evidence type="ECO:0000256" key="6">
    <source>
        <dbReference type="RuleBase" id="RU365089"/>
    </source>
</evidence>
<evidence type="ECO:0000256" key="2">
    <source>
        <dbReference type="ARBA" id="ARBA00010961"/>
    </source>
</evidence>
<evidence type="ECO:0000256" key="4">
    <source>
        <dbReference type="ARBA" id="ARBA00023125"/>
    </source>
</evidence>
<evidence type="ECO:0000256" key="5">
    <source>
        <dbReference type="ARBA" id="ARBA00023172"/>
    </source>
</evidence>
<organism evidence="7 8">
    <name type="scientific">Haloechinothrix aidingensis</name>
    <dbReference type="NCBI Taxonomy" id="2752311"/>
    <lineage>
        <taxon>Bacteria</taxon>
        <taxon>Bacillati</taxon>
        <taxon>Actinomycetota</taxon>
        <taxon>Actinomycetes</taxon>
        <taxon>Pseudonocardiales</taxon>
        <taxon>Pseudonocardiaceae</taxon>
        <taxon>Haloechinothrix</taxon>
    </lineage>
</organism>
<keyword evidence="8" id="KW-1185">Reference proteome</keyword>
<dbReference type="Proteomes" id="UP000582974">
    <property type="component" value="Unassembled WGS sequence"/>
</dbReference>
<reference evidence="7 8" key="1">
    <citation type="submission" date="2020-07" db="EMBL/GenBank/DDBJ databases">
        <title>Genome of Haloechinothrix sp.</title>
        <authorList>
            <person name="Tang S.-K."/>
            <person name="Yang L."/>
            <person name="Zhu W.-Y."/>
        </authorList>
    </citation>
    <scope>NUCLEOTIDE SEQUENCE [LARGE SCALE GENOMIC DNA]</scope>
    <source>
        <strain evidence="7 8">YIM 98757</strain>
    </source>
</reference>
<keyword evidence="3 6" id="KW-0815">Transposition</keyword>
<comment type="function">
    <text evidence="1 6">Required for the transposition of the insertion element.</text>
</comment>
<proteinExistence type="inferred from homology"/>
<dbReference type="AlphaFoldDB" id="A0A838ABX7"/>
<gene>
    <name evidence="7" type="ORF">H0B56_14445</name>
</gene>
<dbReference type="EMBL" id="JACCKD010000005">
    <property type="protein sequence ID" value="MBA0126746.1"/>
    <property type="molecule type" value="Genomic_DNA"/>
</dbReference>
<dbReference type="GO" id="GO:0003677">
    <property type="term" value="F:DNA binding"/>
    <property type="evidence" value="ECO:0007669"/>
    <property type="project" value="UniProtKB-UniRule"/>
</dbReference>
<keyword evidence="6" id="KW-0814">Transposable element</keyword>
<evidence type="ECO:0000313" key="8">
    <source>
        <dbReference type="Proteomes" id="UP000582974"/>
    </source>
</evidence>
<comment type="similarity">
    <text evidence="2 6">Belongs to the transposase mutator family.</text>
</comment>